<dbReference type="Gene3D" id="3.30.160.670">
    <property type="match status" value="1"/>
</dbReference>
<evidence type="ECO:0000313" key="2">
    <source>
        <dbReference type="EMBL" id="QJQ05311.1"/>
    </source>
</evidence>
<dbReference type="AlphaFoldDB" id="A0A6M4A1Y7"/>
<sequence>MRLVDVARAIAGQLQCEPLTEYKTFAFVTPLDRPCGYQSIVSQELKANTTREMEARGMRLVDVAPQLLVNFNASLSDDPCHHHAGINSGLGMGVGYYGYRGGMYSPWPMYMDQTVVTQYKEGTLNIDVVDAARKQLLWEGVVTDSVTHKDLSNLPEAISIAVKAAFAKYPIPAPSK</sequence>
<dbReference type="InterPro" id="IPR025411">
    <property type="entry name" value="DUF4136"/>
</dbReference>
<accession>A0A6M4A1Y7</accession>
<organism evidence="2 3">
    <name type="scientific">Undibacterium piscinae</name>
    <dbReference type="NCBI Taxonomy" id="2495591"/>
    <lineage>
        <taxon>Bacteria</taxon>
        <taxon>Pseudomonadati</taxon>
        <taxon>Pseudomonadota</taxon>
        <taxon>Betaproteobacteria</taxon>
        <taxon>Burkholderiales</taxon>
        <taxon>Oxalobacteraceae</taxon>
        <taxon>Undibacterium</taxon>
    </lineage>
</organism>
<feature type="domain" description="DUF4136" evidence="1">
    <location>
        <begin position="20"/>
        <end position="170"/>
    </location>
</feature>
<dbReference type="Proteomes" id="UP000274350">
    <property type="component" value="Chromosome"/>
</dbReference>
<reference evidence="2 3" key="1">
    <citation type="journal article" date="2019" name="Int. J. Syst. Evol. Microbiol.">
        <title>Undibacterium piscinae sp. nov., isolated from Korean shiner intestine.</title>
        <authorList>
            <person name="Lee S.Y."/>
            <person name="Kang W."/>
            <person name="Kim P.S."/>
            <person name="Kim H.S."/>
            <person name="Sung H."/>
            <person name="Shin N.R."/>
            <person name="Whon T.W."/>
            <person name="Yun J.H."/>
            <person name="Lee J.Y."/>
            <person name="Lee J.Y."/>
            <person name="Jung M.J."/>
            <person name="Jeong Y.S."/>
            <person name="Tak E.J."/>
            <person name="Han J.E."/>
            <person name="Hyun D.W."/>
            <person name="Kang M.S."/>
            <person name="Lee K.E."/>
            <person name="Lee B.H."/>
            <person name="Bae J.W."/>
        </authorList>
    </citation>
    <scope>NUCLEOTIDE SEQUENCE [LARGE SCALE GENOMIC DNA]</scope>
    <source>
        <strain evidence="2 3">S11R28</strain>
    </source>
</reference>
<dbReference type="EMBL" id="CP051152">
    <property type="protein sequence ID" value="QJQ05311.1"/>
    <property type="molecule type" value="Genomic_DNA"/>
</dbReference>
<protein>
    <submittedName>
        <fullName evidence="2">DUF4136 domain-containing protein</fullName>
    </submittedName>
</protein>
<evidence type="ECO:0000259" key="1">
    <source>
        <dbReference type="Pfam" id="PF13590"/>
    </source>
</evidence>
<name>A0A6M4A1Y7_9BURK</name>
<dbReference type="KEGG" id="upi:EJG51_005010"/>
<evidence type="ECO:0000313" key="3">
    <source>
        <dbReference type="Proteomes" id="UP000274350"/>
    </source>
</evidence>
<gene>
    <name evidence="2" type="ORF">EJG51_005010</name>
</gene>
<keyword evidence="3" id="KW-1185">Reference proteome</keyword>
<dbReference type="Pfam" id="PF13590">
    <property type="entry name" value="DUF4136"/>
    <property type="match status" value="1"/>
</dbReference>
<proteinExistence type="predicted"/>